<dbReference type="EMBL" id="QFQZ01000002">
    <property type="protein sequence ID" value="PZR37187.1"/>
    <property type="molecule type" value="Genomic_DNA"/>
</dbReference>
<evidence type="ECO:0000313" key="2">
    <source>
        <dbReference type="Proteomes" id="UP000249393"/>
    </source>
</evidence>
<protein>
    <submittedName>
        <fullName evidence="1">Phage tail assembly protein</fullName>
    </submittedName>
</protein>
<sequence>MTDTASDFVDVPLKRPLVRGETTYTTVRLRKPGGSELHGLSLVPLLQMDVKDVQTLLPRISNPVVHRGDFAGDKPAIDVADLVKMASEVAGFLLGTDN</sequence>
<name>A0A2W5VFG4_9CAUL</name>
<dbReference type="Pfam" id="PF10109">
    <property type="entry name" value="Phage_TAC_7"/>
    <property type="match status" value="1"/>
</dbReference>
<dbReference type="AlphaFoldDB" id="A0A2W5VFG4"/>
<proteinExistence type="predicted"/>
<organism evidence="1 2">
    <name type="scientific">Caulobacter segnis</name>
    <dbReference type="NCBI Taxonomy" id="88688"/>
    <lineage>
        <taxon>Bacteria</taxon>
        <taxon>Pseudomonadati</taxon>
        <taxon>Pseudomonadota</taxon>
        <taxon>Alphaproteobacteria</taxon>
        <taxon>Caulobacterales</taxon>
        <taxon>Caulobacteraceae</taxon>
        <taxon>Caulobacter</taxon>
    </lineage>
</organism>
<dbReference type="InterPro" id="IPR019289">
    <property type="entry name" value="Phage_tail_E/E"/>
</dbReference>
<accession>A0A2W5VFG4</accession>
<dbReference type="Proteomes" id="UP000249393">
    <property type="component" value="Unassembled WGS sequence"/>
</dbReference>
<comment type="caution">
    <text evidence="1">The sequence shown here is derived from an EMBL/GenBank/DDBJ whole genome shotgun (WGS) entry which is preliminary data.</text>
</comment>
<evidence type="ECO:0000313" key="1">
    <source>
        <dbReference type="EMBL" id="PZR37187.1"/>
    </source>
</evidence>
<gene>
    <name evidence="1" type="ORF">DI526_01335</name>
</gene>
<reference evidence="1 2" key="1">
    <citation type="submission" date="2017-08" db="EMBL/GenBank/DDBJ databases">
        <title>Infants hospitalized years apart are colonized by the same room-sourced microbial strains.</title>
        <authorList>
            <person name="Brooks B."/>
            <person name="Olm M.R."/>
            <person name="Firek B.A."/>
            <person name="Baker R."/>
            <person name="Thomas B.C."/>
            <person name="Morowitz M.J."/>
            <person name="Banfield J.F."/>
        </authorList>
    </citation>
    <scope>NUCLEOTIDE SEQUENCE [LARGE SCALE GENOMIC DNA]</scope>
    <source>
        <strain evidence="1">S2_003_000_R2_4</strain>
    </source>
</reference>
<dbReference type="RefSeq" id="WP_304273170.1">
    <property type="nucleotide sequence ID" value="NZ_QFQZ01000002.1"/>
</dbReference>